<organism evidence="1 2">
    <name type="scientific">Portunus trituberculatus</name>
    <name type="common">Swimming crab</name>
    <name type="synonym">Neptunus trituberculatus</name>
    <dbReference type="NCBI Taxonomy" id="210409"/>
    <lineage>
        <taxon>Eukaryota</taxon>
        <taxon>Metazoa</taxon>
        <taxon>Ecdysozoa</taxon>
        <taxon>Arthropoda</taxon>
        <taxon>Crustacea</taxon>
        <taxon>Multicrustacea</taxon>
        <taxon>Malacostraca</taxon>
        <taxon>Eumalacostraca</taxon>
        <taxon>Eucarida</taxon>
        <taxon>Decapoda</taxon>
        <taxon>Pleocyemata</taxon>
        <taxon>Brachyura</taxon>
        <taxon>Eubrachyura</taxon>
        <taxon>Portunoidea</taxon>
        <taxon>Portunidae</taxon>
        <taxon>Portuninae</taxon>
        <taxon>Portunus</taxon>
    </lineage>
</organism>
<keyword evidence="2" id="KW-1185">Reference proteome</keyword>
<reference evidence="1 2" key="1">
    <citation type="submission" date="2019-05" db="EMBL/GenBank/DDBJ databases">
        <title>Another draft genome of Portunus trituberculatus and its Hox gene families provides insights of decapod evolution.</title>
        <authorList>
            <person name="Jeong J.-H."/>
            <person name="Song I."/>
            <person name="Kim S."/>
            <person name="Choi T."/>
            <person name="Kim D."/>
            <person name="Ryu S."/>
            <person name="Kim W."/>
        </authorList>
    </citation>
    <scope>NUCLEOTIDE SEQUENCE [LARGE SCALE GENOMIC DNA]</scope>
    <source>
        <tissue evidence="1">Muscle</tissue>
    </source>
</reference>
<accession>A0A5B7HAW9</accession>
<dbReference type="Proteomes" id="UP000324222">
    <property type="component" value="Unassembled WGS sequence"/>
</dbReference>
<dbReference type="EMBL" id="VSRR010025599">
    <property type="protein sequence ID" value="MPC66989.1"/>
    <property type="molecule type" value="Genomic_DNA"/>
</dbReference>
<proteinExistence type="predicted"/>
<protein>
    <submittedName>
        <fullName evidence="1">Uncharacterized protein</fullName>
    </submittedName>
</protein>
<gene>
    <name evidence="1" type="ORF">E2C01_061149</name>
</gene>
<dbReference type="AlphaFoldDB" id="A0A5B7HAW9"/>
<comment type="caution">
    <text evidence="1">The sequence shown here is derived from an EMBL/GenBank/DDBJ whole genome shotgun (WGS) entry which is preliminary data.</text>
</comment>
<name>A0A5B7HAW9_PORTR</name>
<evidence type="ECO:0000313" key="1">
    <source>
        <dbReference type="EMBL" id="MPC66989.1"/>
    </source>
</evidence>
<evidence type="ECO:0000313" key="2">
    <source>
        <dbReference type="Proteomes" id="UP000324222"/>
    </source>
</evidence>
<sequence length="131" mass="14446">MDAASHILHVSRDLCVAYPWDFEHDFHTPFPLHLLTHPHQRTFLFLAWLGGGIGNQHTSSPSLGDPGSYQPLYHQVVLVGGELIRPSPSIYLLKRQQKLASDTEGICSFLSSLPTAIVAGTGPFTCVQWPT</sequence>